<feature type="chain" id="PRO_5026223804" evidence="1">
    <location>
        <begin position="23"/>
        <end position="236"/>
    </location>
</feature>
<dbReference type="InterPro" id="IPR016186">
    <property type="entry name" value="C-type_lectin-like/link_sf"/>
</dbReference>
<reference evidence="3" key="1">
    <citation type="submission" date="2024-06" db="UniProtKB">
        <authorList>
            <consortium name="RefSeq"/>
        </authorList>
    </citation>
    <scope>NUCLEOTIDE SEQUENCE [LARGE SCALE GENOMIC DNA]</scope>
    <source>
        <strain evidence="3">MV2-25</strain>
    </source>
</reference>
<name>A0A6I8V422_DROPS</name>
<dbReference type="InterPro" id="IPR016187">
    <property type="entry name" value="CTDL_fold"/>
</dbReference>
<dbReference type="PROSITE" id="PS50041">
    <property type="entry name" value="C_TYPE_LECTIN_2"/>
    <property type="match status" value="1"/>
</dbReference>
<proteinExistence type="predicted"/>
<keyword evidence="3" id="KW-1185">Reference proteome</keyword>
<feature type="signal peptide" evidence="1">
    <location>
        <begin position="1"/>
        <end position="22"/>
    </location>
</feature>
<dbReference type="KEGG" id="dpo:6898242"/>
<dbReference type="Pfam" id="PF00059">
    <property type="entry name" value="Lectin_C"/>
    <property type="match status" value="1"/>
</dbReference>
<sequence length="236" mass="26061">MSKFASLLVSVLIVVHLQVSLASVSPEDASLSTQTTEKQCGGYCFNALKPILDHIAANQERWNACDASKLEGTARLDRMEGQVALLQEKLSTIEAAKEAPGGKKVKQLDGFVQIGSRFFYIEQHHVVNWFSGTSICRQKGGHLASPKSGEELSRLKEKLTKGRDYWLGISDLANEGVFRSQATGNMAPFLKWGSGEPNNHENNEHCVELRSDSDFLMNDNRCTVTMYFVCEAGDDS</sequence>
<dbReference type="SUPFAM" id="SSF56436">
    <property type="entry name" value="C-type lectin-like"/>
    <property type="match status" value="1"/>
</dbReference>
<dbReference type="AlphaFoldDB" id="A0A6I8V422"/>
<evidence type="ECO:0000313" key="3">
    <source>
        <dbReference type="Proteomes" id="UP000001819"/>
    </source>
</evidence>
<keyword evidence="1" id="KW-0732">Signal</keyword>
<dbReference type="Proteomes" id="UP000001819">
    <property type="component" value="Chromosome 3"/>
</dbReference>
<dbReference type="InParanoid" id="A0A6I8V422"/>
<evidence type="ECO:0000313" key="4">
    <source>
        <dbReference type="RefSeq" id="XP_002138308.2"/>
    </source>
</evidence>
<dbReference type="FunCoup" id="A0A6I8V422">
    <property type="interactions" value="3"/>
</dbReference>
<protein>
    <submittedName>
        <fullName evidence="4">C-type lectin 37Db-like</fullName>
    </submittedName>
</protein>
<dbReference type="PANTHER" id="PTHR22803">
    <property type="entry name" value="MANNOSE, PHOSPHOLIPASE, LECTIN RECEPTOR RELATED"/>
    <property type="match status" value="1"/>
</dbReference>
<organism evidence="3 4">
    <name type="scientific">Drosophila pseudoobscura pseudoobscura</name>
    <name type="common">Fruit fly</name>
    <dbReference type="NCBI Taxonomy" id="46245"/>
    <lineage>
        <taxon>Eukaryota</taxon>
        <taxon>Metazoa</taxon>
        <taxon>Ecdysozoa</taxon>
        <taxon>Arthropoda</taxon>
        <taxon>Hexapoda</taxon>
        <taxon>Insecta</taxon>
        <taxon>Pterygota</taxon>
        <taxon>Neoptera</taxon>
        <taxon>Endopterygota</taxon>
        <taxon>Diptera</taxon>
        <taxon>Brachycera</taxon>
        <taxon>Muscomorpha</taxon>
        <taxon>Ephydroidea</taxon>
        <taxon>Drosophilidae</taxon>
        <taxon>Drosophila</taxon>
        <taxon>Sophophora</taxon>
    </lineage>
</organism>
<evidence type="ECO:0000256" key="1">
    <source>
        <dbReference type="SAM" id="SignalP"/>
    </source>
</evidence>
<reference evidence="4" key="2">
    <citation type="submission" date="2025-08" db="UniProtKB">
        <authorList>
            <consortium name="RefSeq"/>
        </authorList>
    </citation>
    <scope>IDENTIFICATION</scope>
    <source>
        <strain evidence="4">MV-25-SWS-2005</strain>
        <tissue evidence="4">Whole body</tissue>
    </source>
</reference>
<dbReference type="CDD" id="cd00037">
    <property type="entry name" value="CLECT"/>
    <property type="match status" value="1"/>
</dbReference>
<accession>A0A6I8V422</accession>
<dbReference type="Gene3D" id="3.10.100.10">
    <property type="entry name" value="Mannose-Binding Protein A, subunit A"/>
    <property type="match status" value="1"/>
</dbReference>
<gene>
    <name evidence="4" type="primary">LOC6898242</name>
</gene>
<dbReference type="RefSeq" id="XP_002138308.2">
    <property type="nucleotide sequence ID" value="XM_002138272.3"/>
</dbReference>
<dbReference type="InterPro" id="IPR050111">
    <property type="entry name" value="C-type_lectin/snaclec_domain"/>
</dbReference>
<dbReference type="InterPro" id="IPR001304">
    <property type="entry name" value="C-type_lectin-like"/>
</dbReference>
<evidence type="ECO:0000259" key="2">
    <source>
        <dbReference type="PROSITE" id="PS50041"/>
    </source>
</evidence>
<feature type="domain" description="C-type lectin" evidence="2">
    <location>
        <begin position="114"/>
        <end position="231"/>
    </location>
</feature>
<dbReference type="SMART" id="SM00034">
    <property type="entry name" value="CLECT"/>
    <property type="match status" value="1"/>
</dbReference>